<dbReference type="EMBL" id="CZPZ01000012">
    <property type="protein sequence ID" value="CUS35825.1"/>
    <property type="molecule type" value="Genomic_DNA"/>
</dbReference>
<dbReference type="AlphaFoldDB" id="A0A0S4LDW8"/>
<evidence type="ECO:0000313" key="3">
    <source>
        <dbReference type="Proteomes" id="UP000198736"/>
    </source>
</evidence>
<evidence type="ECO:0000313" key="2">
    <source>
        <dbReference type="EMBL" id="CUS35825.1"/>
    </source>
</evidence>
<dbReference type="PIRSF" id="PIRSF018297">
    <property type="entry name" value="Doc"/>
    <property type="match status" value="1"/>
</dbReference>
<dbReference type="RefSeq" id="WP_090897249.1">
    <property type="nucleotide sequence ID" value="NZ_CZPZ01000012.1"/>
</dbReference>
<reference evidence="3" key="1">
    <citation type="submission" date="2015-10" db="EMBL/GenBank/DDBJ databases">
        <authorList>
            <person name="Luecker S."/>
            <person name="Luecker S."/>
        </authorList>
    </citation>
    <scope>NUCLEOTIDE SEQUENCE [LARGE SCALE GENOMIC DNA]</scope>
</reference>
<dbReference type="SUPFAM" id="SSF140931">
    <property type="entry name" value="Fic-like"/>
    <property type="match status" value="1"/>
</dbReference>
<dbReference type="OrthoDB" id="9802752at2"/>
<name>A0A0S4LDW8_9BACT</name>
<dbReference type="STRING" id="1742973.COMA2_20464"/>
<proteinExistence type="predicted"/>
<dbReference type="Proteomes" id="UP000198736">
    <property type="component" value="Unassembled WGS sequence"/>
</dbReference>
<dbReference type="PANTHER" id="PTHR39426:SF1">
    <property type="entry name" value="HOMOLOGY TO DEATH-ON-CURING PROTEIN OF PHAGE P1"/>
    <property type="match status" value="1"/>
</dbReference>
<dbReference type="InterPro" id="IPR036597">
    <property type="entry name" value="Fido-like_dom_sf"/>
</dbReference>
<gene>
    <name evidence="2" type="ORF">COMA2_20464</name>
</gene>
<dbReference type="GO" id="GO:0016301">
    <property type="term" value="F:kinase activity"/>
    <property type="evidence" value="ECO:0007669"/>
    <property type="project" value="InterPro"/>
</dbReference>
<evidence type="ECO:0000259" key="1">
    <source>
        <dbReference type="PROSITE" id="PS51459"/>
    </source>
</evidence>
<dbReference type="PANTHER" id="PTHR39426">
    <property type="entry name" value="HOMOLOGY TO DEATH-ON-CURING PROTEIN OF PHAGE P1"/>
    <property type="match status" value="1"/>
</dbReference>
<dbReference type="InterPro" id="IPR053737">
    <property type="entry name" value="Type_II_TA_Toxin"/>
</dbReference>
<dbReference type="Gene3D" id="1.20.120.1870">
    <property type="entry name" value="Fic/DOC protein, Fido domain"/>
    <property type="match status" value="1"/>
</dbReference>
<feature type="domain" description="Fido" evidence="1">
    <location>
        <begin position="7"/>
        <end position="125"/>
    </location>
</feature>
<accession>A0A0S4LDW8</accession>
<sequence>MKEIVFLSPEDVLIIHSSAIEQEGGMEGMRDYGLLDAAVAMPRQQFGGSYLHEDLAAMAAAYLFHIAQNHPFLDGNKRAAVMAAFVFLDKNGIELMVSPQDLETVTRGVAAGEMAKDELSRWMRKQTGGGNR</sequence>
<keyword evidence="3" id="KW-1185">Reference proteome</keyword>
<dbReference type="Pfam" id="PF02661">
    <property type="entry name" value="Fic"/>
    <property type="match status" value="1"/>
</dbReference>
<dbReference type="InterPro" id="IPR006440">
    <property type="entry name" value="Doc"/>
</dbReference>
<dbReference type="PROSITE" id="PS51459">
    <property type="entry name" value="FIDO"/>
    <property type="match status" value="1"/>
</dbReference>
<organism evidence="2 3">
    <name type="scientific">Candidatus Nitrospira nitrificans</name>
    <dbReference type="NCBI Taxonomy" id="1742973"/>
    <lineage>
        <taxon>Bacteria</taxon>
        <taxon>Pseudomonadati</taxon>
        <taxon>Nitrospirota</taxon>
        <taxon>Nitrospiria</taxon>
        <taxon>Nitrospirales</taxon>
        <taxon>Nitrospiraceae</taxon>
        <taxon>Nitrospira</taxon>
    </lineage>
</organism>
<dbReference type="InterPro" id="IPR003812">
    <property type="entry name" value="Fido"/>
</dbReference>
<dbReference type="NCBIfam" id="TIGR01550">
    <property type="entry name" value="DOC_P1"/>
    <property type="match status" value="1"/>
</dbReference>
<protein>
    <submittedName>
        <fullName evidence="2">Death-on-curing family protein</fullName>
    </submittedName>
</protein>